<accession>A0A8H6A4D5</accession>
<dbReference type="EMBL" id="SPNV01000176">
    <property type="protein sequence ID" value="KAF5859153.1"/>
    <property type="molecule type" value="Genomic_DNA"/>
</dbReference>
<comment type="similarity">
    <text evidence="1">Belongs to the RdRP family.</text>
</comment>
<gene>
    <name evidence="3" type="ORF">ETB97_003245</name>
</gene>
<organism evidence="3 4">
    <name type="scientific">Petromyces alliaceus</name>
    <name type="common">Aspergillus alliaceus</name>
    <dbReference type="NCBI Taxonomy" id="209559"/>
    <lineage>
        <taxon>Eukaryota</taxon>
        <taxon>Fungi</taxon>
        <taxon>Dikarya</taxon>
        <taxon>Ascomycota</taxon>
        <taxon>Pezizomycotina</taxon>
        <taxon>Eurotiomycetes</taxon>
        <taxon>Eurotiomycetidae</taxon>
        <taxon>Eurotiales</taxon>
        <taxon>Aspergillaceae</taxon>
        <taxon>Aspergillus</taxon>
        <taxon>Aspergillus subgen. Circumdati</taxon>
    </lineage>
</organism>
<evidence type="ECO:0000259" key="2">
    <source>
        <dbReference type="Pfam" id="PF05183"/>
    </source>
</evidence>
<keyword evidence="1" id="KW-0696">RNA-directed RNA polymerase</keyword>
<dbReference type="EC" id="2.7.7.48" evidence="1"/>
<proteinExistence type="inferred from homology"/>
<dbReference type="GO" id="GO:0003968">
    <property type="term" value="F:RNA-directed RNA polymerase activity"/>
    <property type="evidence" value="ECO:0007669"/>
    <property type="project" value="UniProtKB-KW"/>
</dbReference>
<dbReference type="PANTHER" id="PTHR23079:SF17">
    <property type="entry name" value="RNA-DEPENDENT RNA POLYMERASE"/>
    <property type="match status" value="1"/>
</dbReference>
<dbReference type="GO" id="GO:0030422">
    <property type="term" value="P:siRNA processing"/>
    <property type="evidence" value="ECO:0007669"/>
    <property type="project" value="TreeGrafter"/>
</dbReference>
<evidence type="ECO:0000256" key="1">
    <source>
        <dbReference type="RuleBase" id="RU363098"/>
    </source>
</evidence>
<keyword evidence="4" id="KW-1185">Reference proteome</keyword>
<dbReference type="InterPro" id="IPR007855">
    <property type="entry name" value="RDRP"/>
</dbReference>
<feature type="domain" description="RDRP core" evidence="2">
    <location>
        <begin position="21"/>
        <end position="211"/>
    </location>
</feature>
<dbReference type="GO" id="GO:0003723">
    <property type="term" value="F:RNA binding"/>
    <property type="evidence" value="ECO:0007669"/>
    <property type="project" value="UniProtKB-KW"/>
</dbReference>
<dbReference type="GO" id="GO:0031380">
    <property type="term" value="C:nuclear RNA-directed RNA polymerase complex"/>
    <property type="evidence" value="ECO:0007669"/>
    <property type="project" value="TreeGrafter"/>
</dbReference>
<keyword evidence="1" id="KW-0548">Nucleotidyltransferase</keyword>
<keyword evidence="1" id="KW-0808">Transferase</keyword>
<dbReference type="Pfam" id="PF05183">
    <property type="entry name" value="RdRP"/>
    <property type="match status" value="1"/>
</dbReference>
<dbReference type="Proteomes" id="UP000541154">
    <property type="component" value="Unassembled WGS sequence"/>
</dbReference>
<sequence length="213" mass="23759">MKFTWHLTQFEGRYAAPPGPGQILVTRSPALHDGDIQRAQNVSERESGLTQLSGGDLNGDLYRVIWYPHLANVPTSAPADYPRFKAVDIGRMVEVGDMAEFFVKFMRTDILGMTAVRPMIMADQSEQGTGDPDCRTLAGLHSTEVDFSKTGIPVNICSMAPGPQTRLYSKSNIGLEPHVSHANYDDNDNDYDIEKPYHYYKSEKVLGKLLQSY</sequence>
<dbReference type="AlphaFoldDB" id="A0A8H6A4D5"/>
<evidence type="ECO:0000313" key="4">
    <source>
        <dbReference type="Proteomes" id="UP000541154"/>
    </source>
</evidence>
<name>A0A8H6A4D5_PETAA</name>
<dbReference type="InterPro" id="IPR057596">
    <property type="entry name" value="RDRP_core"/>
</dbReference>
<comment type="caution">
    <text evidence="3">The sequence shown here is derived from an EMBL/GenBank/DDBJ whole genome shotgun (WGS) entry which is preliminary data.</text>
</comment>
<protein>
    <recommendedName>
        <fullName evidence="1">RNA-dependent RNA polymerase</fullName>
        <ecNumber evidence="1">2.7.7.48</ecNumber>
    </recommendedName>
</protein>
<comment type="catalytic activity">
    <reaction evidence="1">
        <text>RNA(n) + a ribonucleoside 5'-triphosphate = RNA(n+1) + diphosphate</text>
        <dbReference type="Rhea" id="RHEA:21248"/>
        <dbReference type="Rhea" id="RHEA-COMP:14527"/>
        <dbReference type="Rhea" id="RHEA-COMP:17342"/>
        <dbReference type="ChEBI" id="CHEBI:33019"/>
        <dbReference type="ChEBI" id="CHEBI:61557"/>
        <dbReference type="ChEBI" id="CHEBI:140395"/>
        <dbReference type="EC" id="2.7.7.48"/>
    </reaction>
</comment>
<evidence type="ECO:0000313" key="3">
    <source>
        <dbReference type="EMBL" id="KAF5859153.1"/>
    </source>
</evidence>
<keyword evidence="1" id="KW-0694">RNA-binding</keyword>
<reference evidence="3 4" key="1">
    <citation type="submission" date="2019-04" db="EMBL/GenBank/DDBJ databases">
        <title>Aspergillus burnettii sp. nov., novel species from soil in southeast Queensland.</title>
        <authorList>
            <person name="Gilchrist C.L.M."/>
            <person name="Pitt J.I."/>
            <person name="Lange L."/>
            <person name="Lacey H.J."/>
            <person name="Vuong D."/>
            <person name="Midgley D.J."/>
            <person name="Greenfield P."/>
            <person name="Bradbury M."/>
            <person name="Lacey E."/>
            <person name="Busk P.K."/>
            <person name="Pilgaard B."/>
            <person name="Chooi Y.H."/>
            <person name="Piggott A.M."/>
        </authorList>
    </citation>
    <scope>NUCLEOTIDE SEQUENCE [LARGE SCALE GENOMIC DNA]</scope>
    <source>
        <strain evidence="3 4">FRR 5400</strain>
    </source>
</reference>
<dbReference type="PANTHER" id="PTHR23079">
    <property type="entry name" value="RNA-DEPENDENT RNA POLYMERASE"/>
    <property type="match status" value="1"/>
</dbReference>